<dbReference type="Gene3D" id="1.10.10.60">
    <property type="entry name" value="Homeodomain-like"/>
    <property type="match status" value="1"/>
</dbReference>
<dbReference type="Pfam" id="PF00249">
    <property type="entry name" value="Myb_DNA-binding"/>
    <property type="match status" value="1"/>
</dbReference>
<dbReference type="PANTHER" id="PTHR47863:SF4">
    <property type="entry name" value="RING_FYVE_PHD ZINC FINGER SUPERFAMILY PROTEIN"/>
    <property type="match status" value="1"/>
</dbReference>
<evidence type="ECO:0000256" key="1">
    <source>
        <dbReference type="SAM" id="MobiDB-lite"/>
    </source>
</evidence>
<evidence type="ECO:0000313" key="4">
    <source>
        <dbReference type="Proteomes" id="UP000325577"/>
    </source>
</evidence>
<dbReference type="SUPFAM" id="SSF46689">
    <property type="entry name" value="Homeodomain-like"/>
    <property type="match status" value="1"/>
</dbReference>
<proteinExistence type="predicted"/>
<keyword evidence="4" id="KW-1185">Reference proteome</keyword>
<evidence type="ECO:0000259" key="2">
    <source>
        <dbReference type="PROSITE" id="PS50090"/>
    </source>
</evidence>
<protein>
    <recommendedName>
        <fullName evidence="2">Myb-like domain-containing protein</fullName>
    </recommendedName>
</protein>
<organism evidence="3 4">
    <name type="scientific">Nyssa sinensis</name>
    <dbReference type="NCBI Taxonomy" id="561372"/>
    <lineage>
        <taxon>Eukaryota</taxon>
        <taxon>Viridiplantae</taxon>
        <taxon>Streptophyta</taxon>
        <taxon>Embryophyta</taxon>
        <taxon>Tracheophyta</taxon>
        <taxon>Spermatophyta</taxon>
        <taxon>Magnoliopsida</taxon>
        <taxon>eudicotyledons</taxon>
        <taxon>Gunneridae</taxon>
        <taxon>Pentapetalae</taxon>
        <taxon>asterids</taxon>
        <taxon>Cornales</taxon>
        <taxon>Nyssaceae</taxon>
        <taxon>Nyssa</taxon>
    </lineage>
</organism>
<reference evidence="3 4" key="1">
    <citation type="submission" date="2019-09" db="EMBL/GenBank/DDBJ databases">
        <title>A chromosome-level genome assembly of the Chinese tupelo Nyssa sinensis.</title>
        <authorList>
            <person name="Yang X."/>
            <person name="Kang M."/>
            <person name="Yang Y."/>
            <person name="Xiong H."/>
            <person name="Wang M."/>
            <person name="Zhang Z."/>
            <person name="Wang Z."/>
            <person name="Wu H."/>
            <person name="Ma T."/>
            <person name="Liu J."/>
            <person name="Xi Z."/>
        </authorList>
    </citation>
    <scope>NUCLEOTIDE SEQUENCE [LARGE SCALE GENOMIC DNA]</scope>
    <source>
        <strain evidence="3">J267</strain>
        <tissue evidence="3">Leaf</tissue>
    </source>
</reference>
<name>A0A5J5AA23_9ASTE</name>
<feature type="region of interest" description="Disordered" evidence="1">
    <location>
        <begin position="1"/>
        <end position="112"/>
    </location>
</feature>
<accession>A0A5J5AA23</accession>
<dbReference type="CDD" id="cd11660">
    <property type="entry name" value="SANT_TRF"/>
    <property type="match status" value="1"/>
</dbReference>
<gene>
    <name evidence="3" type="ORF">F0562_008141</name>
</gene>
<dbReference type="SMART" id="SM00717">
    <property type="entry name" value="SANT"/>
    <property type="match status" value="1"/>
</dbReference>
<feature type="domain" description="Myb-like" evidence="2">
    <location>
        <begin position="103"/>
        <end position="164"/>
    </location>
</feature>
<dbReference type="InterPro" id="IPR001005">
    <property type="entry name" value="SANT/Myb"/>
</dbReference>
<dbReference type="OrthoDB" id="608866at2759"/>
<dbReference type="InterPro" id="IPR009057">
    <property type="entry name" value="Homeodomain-like_sf"/>
</dbReference>
<dbReference type="PROSITE" id="PS50090">
    <property type="entry name" value="MYB_LIKE"/>
    <property type="match status" value="1"/>
</dbReference>
<feature type="compositionally biased region" description="Polar residues" evidence="1">
    <location>
        <begin position="1"/>
        <end position="27"/>
    </location>
</feature>
<dbReference type="PANTHER" id="PTHR47863">
    <property type="entry name" value="RING/FYVE/PHD ZINC FINGER SUPERFAMILY PROTEIN"/>
    <property type="match status" value="1"/>
</dbReference>
<sequence>MKEQAQETNVSSSGGNPATQMHAQASDSVCGDTETVSTNQRRAKQKSPNVVHPQNIVHPRRSSRKLSFELDSTTEHNEKIIKTSESGKLQEPSPRLRDPAFPSGRRKKLPWTDEEEEMLREGMQKFSTTVNKNLPWRKILEFGHHVFDRTRTPVDLKDKWRNIFVKERSSK</sequence>
<dbReference type="Proteomes" id="UP000325577">
    <property type="component" value="Linkage Group LG3"/>
</dbReference>
<dbReference type="AlphaFoldDB" id="A0A5J5AA23"/>
<dbReference type="EMBL" id="CM018046">
    <property type="protein sequence ID" value="KAA8526656.1"/>
    <property type="molecule type" value="Genomic_DNA"/>
</dbReference>
<evidence type="ECO:0000313" key="3">
    <source>
        <dbReference type="EMBL" id="KAA8526656.1"/>
    </source>
</evidence>
<feature type="compositionally biased region" description="Basic and acidic residues" evidence="1">
    <location>
        <begin position="73"/>
        <end position="82"/>
    </location>
</feature>